<dbReference type="EMBL" id="JAUSTM010000005">
    <property type="protein sequence ID" value="MDQ0222146.1"/>
    <property type="molecule type" value="Genomic_DNA"/>
</dbReference>
<evidence type="ECO:0000259" key="2">
    <source>
        <dbReference type="Pfam" id="PF25164"/>
    </source>
</evidence>
<dbReference type="InterPro" id="IPR021176">
    <property type="entry name" value="Competence-induced_CoiA"/>
</dbReference>
<dbReference type="Pfam" id="PF06054">
    <property type="entry name" value="CoiA_nuc"/>
    <property type="match status" value="1"/>
</dbReference>
<reference evidence="3 4" key="1">
    <citation type="submission" date="2023-07" db="EMBL/GenBank/DDBJ databases">
        <title>Genomic Encyclopedia of Type Strains, Phase IV (KMG-IV): sequencing the most valuable type-strain genomes for metagenomic binning, comparative biology and taxonomic classification.</title>
        <authorList>
            <person name="Goeker M."/>
        </authorList>
    </citation>
    <scope>NUCLEOTIDE SEQUENCE [LARGE SCALE GENOMIC DNA]</scope>
    <source>
        <strain evidence="3 4">DSM 105143</strain>
    </source>
</reference>
<protein>
    <submittedName>
        <fullName evidence="3">Competence protein CoiA</fullName>
    </submittedName>
</protein>
<dbReference type="PIRSF" id="PIRSF007487">
    <property type="entry name" value="Competence-induced_CoiA_bac"/>
    <property type="match status" value="1"/>
</dbReference>
<evidence type="ECO:0000259" key="1">
    <source>
        <dbReference type="Pfam" id="PF06054"/>
    </source>
</evidence>
<organism evidence="3 4">
    <name type="scientific">Streptococcus moroccensis</name>
    <dbReference type="NCBI Taxonomy" id="1451356"/>
    <lineage>
        <taxon>Bacteria</taxon>
        <taxon>Bacillati</taxon>
        <taxon>Bacillota</taxon>
        <taxon>Bacilli</taxon>
        <taxon>Lactobacillales</taxon>
        <taxon>Streptococcaceae</taxon>
        <taxon>Streptococcus</taxon>
    </lineage>
</organism>
<feature type="domain" description="Competence protein CoiA nuclease-like" evidence="1">
    <location>
        <begin position="62"/>
        <end position="181"/>
    </location>
</feature>
<proteinExistence type="predicted"/>
<name>A0ABT9YQ77_9STRE</name>
<dbReference type="InterPro" id="IPR010330">
    <property type="entry name" value="CoiA_nuc"/>
</dbReference>
<dbReference type="Proteomes" id="UP001223079">
    <property type="component" value="Unassembled WGS sequence"/>
</dbReference>
<dbReference type="InterPro" id="IPR057253">
    <property type="entry name" value="CoiA-like_N"/>
</dbReference>
<gene>
    <name evidence="3" type="ORF">J2S23_000697</name>
</gene>
<sequence>MLVAKDRHGRLVNAVHQEIKRNQAPFTCPGCLGQARFKKGKINRPHFAHVTREQCTFFAENESAEHLNLKGHLYRWASKSKTSHVTLEECLPDIGQIADVMLNGHLALEVQCSSLSQDRLKERSDHYRFSGHEVIWLLGRKLWLKETLTKLQRGFLYFSKNCGFYLWELDEANSVLRLKYMIHEDLCGKLQYLTKEFRFGEGDLMTCLRFPFQAQSLHSFEGKMNHSIVSYVRQQLYFQNPRWMAKQAEAYRQGHNLLTYSSEDFYPQVNPISSDGLTQISQDLDTYYHQFHSYYISRKAKHYQILYSPAFYDRIKGTEDFTNGKK</sequence>
<dbReference type="Pfam" id="PF25164">
    <property type="entry name" value="CoiA_N"/>
    <property type="match status" value="1"/>
</dbReference>
<dbReference type="RefSeq" id="WP_307121366.1">
    <property type="nucleotide sequence ID" value="NZ_JAUSTM010000005.1"/>
</dbReference>
<comment type="caution">
    <text evidence="3">The sequence shown here is derived from an EMBL/GenBank/DDBJ whole genome shotgun (WGS) entry which is preliminary data.</text>
</comment>
<feature type="domain" description="Competence protein CoiA-like N-terminal" evidence="2">
    <location>
        <begin position="20"/>
        <end position="58"/>
    </location>
</feature>
<evidence type="ECO:0000313" key="4">
    <source>
        <dbReference type="Proteomes" id="UP001223079"/>
    </source>
</evidence>
<evidence type="ECO:0000313" key="3">
    <source>
        <dbReference type="EMBL" id="MDQ0222146.1"/>
    </source>
</evidence>
<accession>A0ABT9YQ77</accession>
<keyword evidence="4" id="KW-1185">Reference proteome</keyword>